<dbReference type="InterPro" id="IPR045079">
    <property type="entry name" value="Oxoprolinase-like"/>
</dbReference>
<name>A0A1I1SM02_9GAMM</name>
<dbReference type="SUPFAM" id="SSF53067">
    <property type="entry name" value="Actin-like ATPase domain"/>
    <property type="match status" value="1"/>
</dbReference>
<evidence type="ECO:0000259" key="1">
    <source>
        <dbReference type="Pfam" id="PF01968"/>
    </source>
</evidence>
<dbReference type="InterPro" id="IPR002821">
    <property type="entry name" value="Hydantoinase_A"/>
</dbReference>
<dbReference type="EMBL" id="FOMJ01000005">
    <property type="protein sequence ID" value="SFD47431.1"/>
    <property type="molecule type" value="Genomic_DNA"/>
</dbReference>
<keyword evidence="5" id="KW-1185">Reference proteome</keyword>
<feature type="domain" description="Hydantoinase/oxoprolinase N-terminal" evidence="2">
    <location>
        <begin position="3"/>
        <end position="172"/>
    </location>
</feature>
<organism evidence="4 5">
    <name type="scientific">Thiohalospira halophila DSM 15071</name>
    <dbReference type="NCBI Taxonomy" id="1123397"/>
    <lineage>
        <taxon>Bacteria</taxon>
        <taxon>Pseudomonadati</taxon>
        <taxon>Pseudomonadota</taxon>
        <taxon>Gammaproteobacteria</taxon>
        <taxon>Thiohalospirales</taxon>
        <taxon>Thiohalospiraceae</taxon>
        <taxon>Thiohalospira</taxon>
    </lineage>
</organism>
<protein>
    <submittedName>
        <fullName evidence="4">N-methylhydantoinase A</fullName>
    </submittedName>
</protein>
<dbReference type="GO" id="GO:0005829">
    <property type="term" value="C:cytosol"/>
    <property type="evidence" value="ECO:0007669"/>
    <property type="project" value="TreeGrafter"/>
</dbReference>
<dbReference type="Pfam" id="PF01968">
    <property type="entry name" value="Hydantoinase_A"/>
    <property type="match status" value="1"/>
</dbReference>
<feature type="domain" description="Hydantoinase A/oxoprolinase" evidence="1">
    <location>
        <begin position="195"/>
        <end position="470"/>
    </location>
</feature>
<dbReference type="GO" id="GO:0006749">
    <property type="term" value="P:glutathione metabolic process"/>
    <property type="evidence" value="ECO:0007669"/>
    <property type="project" value="TreeGrafter"/>
</dbReference>
<proteinExistence type="predicted"/>
<evidence type="ECO:0000313" key="5">
    <source>
        <dbReference type="Proteomes" id="UP000198611"/>
    </source>
</evidence>
<feature type="domain" description="Acetophenone carboxylase-like C-terminal" evidence="3">
    <location>
        <begin position="492"/>
        <end position="640"/>
    </location>
</feature>
<dbReference type="PANTHER" id="PTHR11365:SF23">
    <property type="entry name" value="HYPOTHETICAL 5-OXOPROLINASE (EUROFUNG)-RELATED"/>
    <property type="match status" value="1"/>
</dbReference>
<evidence type="ECO:0000259" key="3">
    <source>
        <dbReference type="Pfam" id="PF19278"/>
    </source>
</evidence>
<dbReference type="RefSeq" id="WP_093428369.1">
    <property type="nucleotide sequence ID" value="NZ_FOMJ01000005.1"/>
</dbReference>
<dbReference type="InterPro" id="IPR049517">
    <property type="entry name" value="ACX-like_C"/>
</dbReference>
<evidence type="ECO:0000259" key="2">
    <source>
        <dbReference type="Pfam" id="PF05378"/>
    </source>
</evidence>
<dbReference type="PANTHER" id="PTHR11365">
    <property type="entry name" value="5-OXOPROLINASE RELATED"/>
    <property type="match status" value="1"/>
</dbReference>
<gene>
    <name evidence="4" type="ORF">SAMN05660831_01731</name>
</gene>
<dbReference type="GO" id="GO:0017168">
    <property type="term" value="F:5-oxoprolinase (ATP-hydrolyzing) activity"/>
    <property type="evidence" value="ECO:0007669"/>
    <property type="project" value="TreeGrafter"/>
</dbReference>
<sequence>MKRLGVDTGGTFTDLVLVDEGGAVRTRKVLSTPEAPERAILAGMADLGLDPADPGLEVIHGTTVATNAVLEGRGARTVLITNRGFADLLTIGRQARADLYDLQPPAKEPPVPAELCLEVGGRIGPEGETVAPLEEAELAGLAHRVAALEPEAVAINRLFSFQAPEEEARIAGALPPGPFVSRSSAVLAEIREYERGVATWLNARLGPVVQGYLDRLAAALPGPRIAVMQSHAGTCDIATAGEGAVRLLLSGPAGGLAAAARTGGDERQLTFDMGGTSTDVALVAGEPRITTEGHIGPWPVAVPQVEMHTIGAGGGSIASLDAGGLLRVGPASAGADPGPACYGRGGTEPTVTDANVVLGRLPSEVALGGDLALDGEAARAAVGRLGAAMGRDPEAAAEGILAVACERMAEALRVVAVQRGEDPAALTLTSFGGAGGLHVCEVAERLGMTRARVPARAGLFSAVGMLVAPWSRVFSRSRREALAGAGAAAVVSLLAALHTEGEAAYRADGGDPARLVAEPRVELRYTGQSHALAVDWTGDPATAEAAFHAAHRRLYGHALELPVELVTVRLQLRGPLPALPPAEAAAGEEAEPEARVGVHGIATPVPLFRRDSLLPGRHVTGPALVVDEATTVWVAPGWEAEAAGGELRLSR</sequence>
<evidence type="ECO:0000313" key="4">
    <source>
        <dbReference type="EMBL" id="SFD47431.1"/>
    </source>
</evidence>
<accession>A0A1I1SM02</accession>
<dbReference type="Proteomes" id="UP000198611">
    <property type="component" value="Unassembled WGS sequence"/>
</dbReference>
<dbReference type="OrthoDB" id="9768323at2"/>
<dbReference type="Pfam" id="PF05378">
    <property type="entry name" value="Hydant_A_N"/>
    <property type="match status" value="1"/>
</dbReference>
<dbReference type="STRING" id="1123397.SAMN05660831_01731"/>
<dbReference type="Pfam" id="PF19278">
    <property type="entry name" value="Hydant_A_C"/>
    <property type="match status" value="1"/>
</dbReference>
<dbReference type="InterPro" id="IPR043129">
    <property type="entry name" value="ATPase_NBD"/>
</dbReference>
<reference evidence="4 5" key="1">
    <citation type="submission" date="2016-10" db="EMBL/GenBank/DDBJ databases">
        <authorList>
            <person name="de Groot N.N."/>
        </authorList>
    </citation>
    <scope>NUCLEOTIDE SEQUENCE [LARGE SCALE GENOMIC DNA]</scope>
    <source>
        <strain evidence="4 5">HL3</strain>
    </source>
</reference>
<dbReference type="InterPro" id="IPR008040">
    <property type="entry name" value="Hydant_A_N"/>
</dbReference>
<dbReference type="AlphaFoldDB" id="A0A1I1SM02"/>